<evidence type="ECO:0000256" key="13">
    <source>
        <dbReference type="ARBA" id="ARBA00030965"/>
    </source>
</evidence>
<keyword evidence="14" id="KW-0768">Sushi</keyword>
<dbReference type="Proteomes" id="UP000035681">
    <property type="component" value="Unplaced"/>
</dbReference>
<feature type="coiled-coil region" evidence="15">
    <location>
        <begin position="666"/>
        <end position="700"/>
    </location>
</feature>
<evidence type="ECO:0000256" key="6">
    <source>
        <dbReference type="ARBA" id="ARBA00022692"/>
    </source>
</evidence>
<dbReference type="GO" id="GO:0000339">
    <property type="term" value="F:RNA cap binding"/>
    <property type="evidence" value="ECO:0007669"/>
    <property type="project" value="InterPro"/>
</dbReference>
<dbReference type="InterPro" id="IPR003890">
    <property type="entry name" value="MIF4G-like_typ-3"/>
</dbReference>
<dbReference type="InterPro" id="IPR005533">
    <property type="entry name" value="AMOP_dom"/>
</dbReference>
<dbReference type="SUPFAM" id="SSF48371">
    <property type="entry name" value="ARM repeat"/>
    <property type="match status" value="3"/>
</dbReference>
<keyword evidence="9 16" id="KW-0472">Membrane</keyword>
<evidence type="ECO:0000256" key="2">
    <source>
        <dbReference type="ARBA" id="ARBA00004370"/>
    </source>
</evidence>
<keyword evidence="12" id="KW-0539">Nucleus</keyword>
<comment type="caution">
    <text evidence="14">Lacks conserved residue(s) required for the propagation of feature annotation.</text>
</comment>
<evidence type="ECO:0000259" key="17">
    <source>
        <dbReference type="PROSITE" id="PS50856"/>
    </source>
</evidence>
<evidence type="ECO:0000259" key="20">
    <source>
        <dbReference type="PROSITE" id="PS51233"/>
    </source>
</evidence>
<dbReference type="GO" id="GO:0003729">
    <property type="term" value="F:mRNA binding"/>
    <property type="evidence" value="ECO:0007669"/>
    <property type="project" value="TreeGrafter"/>
</dbReference>
<dbReference type="InterPro" id="IPR056619">
    <property type="entry name" value="C8-3_MUC4"/>
</dbReference>
<keyword evidence="21" id="KW-1185">Reference proteome</keyword>
<accession>A0AAF5I267</accession>
<protein>
    <recommendedName>
        <fullName evidence="4">Nuclear cap-binding protein subunit 1</fullName>
    </recommendedName>
    <alternativeName>
        <fullName evidence="13">80 kDa nuclear cap-binding protein</fullName>
    </alternativeName>
</protein>
<feature type="transmembrane region" description="Helical" evidence="16">
    <location>
        <begin position="2046"/>
        <end position="2068"/>
    </location>
</feature>
<keyword evidence="5" id="KW-0507">mRNA processing</keyword>
<dbReference type="Gene3D" id="1.25.40.180">
    <property type="match status" value="3"/>
</dbReference>
<evidence type="ECO:0000256" key="15">
    <source>
        <dbReference type="SAM" id="Coils"/>
    </source>
</evidence>
<evidence type="ECO:0000256" key="10">
    <source>
        <dbReference type="ARBA" id="ARBA00023157"/>
    </source>
</evidence>
<evidence type="ECO:0000256" key="4">
    <source>
        <dbReference type="ARBA" id="ARBA00019879"/>
    </source>
</evidence>
<dbReference type="AlphaFoldDB" id="A0AAF5I267"/>
<dbReference type="SUPFAM" id="SSF57535">
    <property type="entry name" value="Complement control module/SCR domain"/>
    <property type="match status" value="1"/>
</dbReference>
<keyword evidence="10 14" id="KW-1015">Disulfide bond</keyword>
<dbReference type="Pfam" id="PF09090">
    <property type="entry name" value="MIF4G_like_2"/>
    <property type="match status" value="1"/>
</dbReference>
<dbReference type="PANTHER" id="PTHR12412">
    <property type="entry name" value="CAP BINDING PROTEIN"/>
    <property type="match status" value="1"/>
</dbReference>
<dbReference type="GO" id="GO:0016020">
    <property type="term" value="C:membrane"/>
    <property type="evidence" value="ECO:0007669"/>
    <property type="project" value="UniProtKB-SubCell"/>
</dbReference>
<dbReference type="GO" id="GO:0008380">
    <property type="term" value="P:RNA splicing"/>
    <property type="evidence" value="ECO:0007669"/>
    <property type="project" value="UniProtKB-KW"/>
</dbReference>
<evidence type="ECO:0000256" key="12">
    <source>
        <dbReference type="ARBA" id="ARBA00023242"/>
    </source>
</evidence>
<evidence type="ECO:0000256" key="5">
    <source>
        <dbReference type="ARBA" id="ARBA00022664"/>
    </source>
</evidence>
<feature type="domain" description="Sushi" evidence="18">
    <location>
        <begin position="1978"/>
        <end position="2037"/>
    </location>
</feature>
<dbReference type="InterPro" id="IPR000436">
    <property type="entry name" value="Sushi_SCR_CCP_dom"/>
</dbReference>
<dbReference type="SMART" id="SM00032">
    <property type="entry name" value="CCP"/>
    <property type="match status" value="1"/>
</dbReference>
<comment type="subcellular location">
    <subcellularLocation>
        <location evidence="2">Membrane</location>
    </subcellularLocation>
    <subcellularLocation>
        <location evidence="1">Nucleus</location>
    </subcellularLocation>
</comment>
<comment type="similarity">
    <text evidence="3">Belongs to the NCBP1 family.</text>
</comment>
<dbReference type="PANTHER" id="PTHR12412:SF2">
    <property type="entry name" value="NUCLEAR CAP-BINDING PROTEIN SUBUNIT 1"/>
    <property type="match status" value="1"/>
</dbReference>
<dbReference type="InterPro" id="IPR003886">
    <property type="entry name" value="NIDO_dom"/>
</dbReference>
<dbReference type="Pfam" id="PF23263">
    <property type="entry name" value="C8-3_MUC4"/>
    <property type="match status" value="1"/>
</dbReference>
<feature type="domain" description="NIDO" evidence="19">
    <location>
        <begin position="1062"/>
        <end position="1226"/>
    </location>
</feature>
<dbReference type="InterPro" id="IPR015172">
    <property type="entry name" value="MIF4G-like_typ-1"/>
</dbReference>
<dbReference type="InterPro" id="IPR016024">
    <property type="entry name" value="ARM-type_fold"/>
</dbReference>
<evidence type="ECO:0000256" key="11">
    <source>
        <dbReference type="ARBA" id="ARBA00023187"/>
    </source>
</evidence>
<dbReference type="Pfam" id="PF06119">
    <property type="entry name" value="NIDO"/>
    <property type="match status" value="1"/>
</dbReference>
<dbReference type="GO" id="GO:0007160">
    <property type="term" value="P:cell-matrix adhesion"/>
    <property type="evidence" value="ECO:0007669"/>
    <property type="project" value="InterPro"/>
</dbReference>
<dbReference type="PROSITE" id="PS51220">
    <property type="entry name" value="NIDO"/>
    <property type="match status" value="1"/>
</dbReference>
<dbReference type="CDD" id="cd00033">
    <property type="entry name" value="CCP"/>
    <property type="match status" value="1"/>
</dbReference>
<evidence type="ECO:0000256" key="1">
    <source>
        <dbReference type="ARBA" id="ARBA00004123"/>
    </source>
</evidence>
<dbReference type="Pfam" id="PF09088">
    <property type="entry name" value="MIF4G_like"/>
    <property type="match status" value="1"/>
</dbReference>
<dbReference type="InterPro" id="IPR035976">
    <property type="entry name" value="Sushi/SCR/CCP_sf"/>
</dbReference>
<evidence type="ECO:0000256" key="3">
    <source>
        <dbReference type="ARBA" id="ARBA00007413"/>
    </source>
</evidence>
<dbReference type="PROSITE" id="PS50856">
    <property type="entry name" value="AMOP"/>
    <property type="match status" value="1"/>
</dbReference>
<dbReference type="SMART" id="SM00723">
    <property type="entry name" value="AMOP"/>
    <property type="match status" value="1"/>
</dbReference>
<dbReference type="SMART" id="SM00539">
    <property type="entry name" value="NIDO"/>
    <property type="match status" value="1"/>
</dbReference>
<dbReference type="Pfam" id="PF02854">
    <property type="entry name" value="MIF4G"/>
    <property type="match status" value="1"/>
</dbReference>
<dbReference type="GO" id="GO:0005846">
    <property type="term" value="C:nuclear cap binding complex"/>
    <property type="evidence" value="ECO:0007669"/>
    <property type="project" value="InterPro"/>
</dbReference>
<dbReference type="Pfam" id="PF00094">
    <property type="entry name" value="VWD"/>
    <property type="match status" value="1"/>
</dbReference>
<feature type="domain" description="VWFD" evidence="20">
    <location>
        <begin position="1636"/>
        <end position="1887"/>
    </location>
</feature>
<keyword evidence="8" id="KW-0506">mRNA capping</keyword>
<dbReference type="SMART" id="SM00216">
    <property type="entry name" value="VWD"/>
    <property type="match status" value="1"/>
</dbReference>
<evidence type="ECO:0000256" key="9">
    <source>
        <dbReference type="ARBA" id="ARBA00023136"/>
    </source>
</evidence>
<evidence type="ECO:0000256" key="16">
    <source>
        <dbReference type="SAM" id="Phobius"/>
    </source>
</evidence>
<dbReference type="InterPro" id="IPR027159">
    <property type="entry name" value="CBP80"/>
</dbReference>
<evidence type="ECO:0000313" key="22">
    <source>
        <dbReference type="WBParaSite" id="TCONS_00010786.p1"/>
    </source>
</evidence>
<dbReference type="InterPro" id="IPR015174">
    <property type="entry name" value="MIF4G-like_typ-2"/>
</dbReference>
<keyword evidence="7 16" id="KW-1133">Transmembrane helix</keyword>
<keyword evidence="6 16" id="KW-0812">Transmembrane</keyword>
<organism evidence="21 22">
    <name type="scientific">Strongyloides stercoralis</name>
    <name type="common">Threadworm</name>
    <dbReference type="NCBI Taxonomy" id="6248"/>
    <lineage>
        <taxon>Eukaryota</taxon>
        <taxon>Metazoa</taxon>
        <taxon>Ecdysozoa</taxon>
        <taxon>Nematoda</taxon>
        <taxon>Chromadorea</taxon>
        <taxon>Rhabditida</taxon>
        <taxon>Tylenchina</taxon>
        <taxon>Panagrolaimomorpha</taxon>
        <taxon>Strongyloidoidea</taxon>
        <taxon>Strongyloididae</taxon>
        <taxon>Strongyloides</taxon>
    </lineage>
</organism>
<dbReference type="Gene3D" id="2.10.70.10">
    <property type="entry name" value="Complement Module, domain 1"/>
    <property type="match status" value="1"/>
</dbReference>
<evidence type="ECO:0000256" key="14">
    <source>
        <dbReference type="PROSITE-ProRule" id="PRU00302"/>
    </source>
</evidence>
<name>A0AAF5I267_STRER</name>
<sequence length="2135" mass="249716">MFIQFYFFKVFCTMANRKRQFARIGGESDVSMEFEEKRRNGPEIFDGPRIIRMIVLMGNTHTANLESNIENLANVCIDNIEDFRFQILDTLGECTVYTPYKHSIYSPIIGLLNVKVGEVVKEYLDNMIKDINGFLYNGHFQYALNILLMLAELVNVHVISPKNFLTTLQFYVLEAKSTDDRERSDYCIYSVMNCLPICALELSDNEPAMFMDLIARIEDYMSNRDISFTDCLKVWEASEVINQKEKLQSLWDQIKNLENRHWRDEGFSRQYYTSFRSEFEGSPLHELNSIVIPQSSSTLVYPKPQIIFRLFEPAHINSNDPPLPRVETIDRFLLEEALIAILEQHVYDRKACAESMLSYVKKADYPVTYVIVEIIFRLLLTLPESPQIHVFYGSLFIECCKLQPNKMPQVLALAAELIFRNMNEMQVTCVDRLIDWFSYHLSNFQYRWTWGDWLEQVNYDSNSMKKYFLTEVIVKCVQFGYHTRIVEALPEGCQLMPPPPEFNNILKDVDDDTYKISHDLAESLSKRITNDEVLKYLTKSSDDDENMDGRQFNVMTVYDKEKIKIFMATLLDLAQNAYTHSVTFFLRYRPAFLELVKQDRSIREIILESIFTAWKYNPQLIELLTDKLLKMQILDTYSIVKYILESQDLVEYVNKKYFYQVLYQSVNRLSTHVNNLTNDYEKLQSQIKSVERKLVKTEGDANMDEDDTSSISNEIDIDSIENPEEWINSQKAILKDKEGCLSEHSSVLRNILEEIITYYSSNIISINKENDAIFYSFISGRFKQFIIVNLKTLLRYKKSIIKLIENNEGIGETLYKDITNYNLKGINNKNPILYKEQSTIPNFSKNNDDIKKSHYEQDINSLTNSQIIFLNTVTNVQTPGIQSSKNIYNMPGNQTPRITAQNLREIDWTQIDRRSEEGWWHLYPFGERYFDRELDHKPWMDKQIDLDFFFPYYGFRFNYTFIFHEGFIAFSHPWYIQPPYTYPTPQWPKKPDPTLIAAFMADQQMQHVGDTRISNVWFRIIERPYQLIGYNTLETDFTDDTTRLRNDPQERQPLGVYSYDNPRYYRTYRGRQLKTENGRLEDPEFLDKITNDIREGMVGARGWKADYALIITWERMSYGGAPKITNLDDYERGKRWQNTYQMVIATDEIRSYVMLNYAHINWTSSAQAGALTGGRGGKQSALVGFNGGNGTGWYELPYSAEGNSYKLVQYGSTQIAGRWLARVDEQIQYGGCSNDSRGPLELSQQYGNMLGGISLNVSGPCYRSFDIIKLQFDEITLDCERIDMVIARCVIPVNSVFKIGLIEVKLSVDGGKNYPWWTKFYILQPGLARRRVNLINDPRDIKNNWNNFDAQNLSLSWEWQNITTNPNAIVDISLYGYWEDVEGHSLKKIGHLARNYPNSGQYTFNPRSLMFDDEADPEAWRWYFGGLVQVSLSDPWLEDRGDGIYWSSPVSFGWFFQQKWEYEKGKHWALEICQEWFDYDGRRENFAMELEPKIPCPCTLNQALVDIGRYTSLPDCDMEGDHKCYYTQGAQHCVLSTFSVWTGAGQVCCYDYEGWLMFSDDFEYNDQYLRFYSPGVPYRAHPWGSYPYKRPPYVPTMSNFYNDLLPYDFCCKWAGHCEFYFWRRQTSSCQMYEAPSIGFIYGGSHIVTFDGRRYSFHGKGYYVLVMHKSKNHDLMIQGRLEQPPKTIWEDEVRSTVLTGISAKDNGSSIVEVFARKEFRRWRYKTDIYVDGVRIYFDMPWKKIQTFQGVTIRNPPRNMNQSDIDIMFTTGVGIKIQESRGLLNIIITLPPNYKEQSIQDLSLFEENLPYIVSLNLTNQGNLSEHDRCMNTYRTQGLLGTYNDRIEDEFTTPNCKIIRVSYPQSERDTKNLYYNFGEKWRLDKNLDLPMLFNPDRKPIYDPLSFANPQFEPIFNPWLYTNSTFYEQFIFSREEVKVMCQGDPSCEYDYIMTGRREVGLTTLDYQKQYTQFKRKGEVKHQSCGPLMKNPGVIKYPPGNNYLDGVTVTFTCTPEYFLHGDQIRECKNGTWSKGWWAWCRLRSEEIALKWMTGILSSVAILLAITLIFCLCYKTGRARQIALIEAHYGYKENKDKTINSTKSFNFNKVDKILSPKIIERNNGIDYNNNDITISGYNTSV</sequence>
<dbReference type="GO" id="GO:0000184">
    <property type="term" value="P:nuclear-transcribed mRNA catabolic process, nonsense-mediated decay"/>
    <property type="evidence" value="ECO:0007669"/>
    <property type="project" value="TreeGrafter"/>
</dbReference>
<dbReference type="GO" id="GO:0005634">
    <property type="term" value="C:nucleus"/>
    <property type="evidence" value="ECO:0007669"/>
    <property type="project" value="UniProtKB-SubCell"/>
</dbReference>
<dbReference type="GO" id="GO:0006370">
    <property type="term" value="P:7-methylguanosine mRNA capping"/>
    <property type="evidence" value="ECO:0007669"/>
    <property type="project" value="UniProtKB-KW"/>
</dbReference>
<dbReference type="Pfam" id="PF00084">
    <property type="entry name" value="Sushi"/>
    <property type="match status" value="1"/>
</dbReference>
<keyword evidence="15" id="KW-0175">Coiled coil</keyword>
<dbReference type="GO" id="GO:0006406">
    <property type="term" value="P:mRNA export from nucleus"/>
    <property type="evidence" value="ECO:0007669"/>
    <property type="project" value="InterPro"/>
</dbReference>
<evidence type="ECO:0000259" key="19">
    <source>
        <dbReference type="PROSITE" id="PS51220"/>
    </source>
</evidence>
<evidence type="ECO:0000259" key="18">
    <source>
        <dbReference type="PROSITE" id="PS50923"/>
    </source>
</evidence>
<dbReference type="Pfam" id="PF03782">
    <property type="entry name" value="AMOP"/>
    <property type="match status" value="1"/>
</dbReference>
<evidence type="ECO:0000313" key="21">
    <source>
        <dbReference type="Proteomes" id="UP000035681"/>
    </source>
</evidence>
<dbReference type="PROSITE" id="PS51233">
    <property type="entry name" value="VWFD"/>
    <property type="match status" value="1"/>
</dbReference>
<evidence type="ECO:0000256" key="7">
    <source>
        <dbReference type="ARBA" id="ARBA00022989"/>
    </source>
</evidence>
<reference evidence="22" key="1">
    <citation type="submission" date="2024-02" db="UniProtKB">
        <authorList>
            <consortium name="WormBaseParasite"/>
        </authorList>
    </citation>
    <scope>IDENTIFICATION</scope>
</reference>
<keyword evidence="11" id="KW-0508">mRNA splicing</keyword>
<feature type="domain" description="AMOP" evidence="17">
    <location>
        <begin position="1465"/>
        <end position="1624"/>
    </location>
</feature>
<feature type="disulfide bond" evidence="14">
    <location>
        <begin position="2008"/>
        <end position="2035"/>
    </location>
</feature>
<evidence type="ECO:0000256" key="8">
    <source>
        <dbReference type="ARBA" id="ARBA00023042"/>
    </source>
</evidence>
<dbReference type="WBParaSite" id="TCONS_00010786.p1">
    <property type="protein sequence ID" value="TCONS_00010786.p1"/>
    <property type="gene ID" value="XLOC_004429"/>
</dbReference>
<dbReference type="InterPro" id="IPR001846">
    <property type="entry name" value="VWF_type-D"/>
</dbReference>
<dbReference type="PROSITE" id="PS50923">
    <property type="entry name" value="SUSHI"/>
    <property type="match status" value="1"/>
</dbReference>
<proteinExistence type="inferred from homology"/>